<evidence type="ECO:0000259" key="1">
    <source>
        <dbReference type="Pfam" id="PF00646"/>
    </source>
</evidence>
<feature type="domain" description="F-box associated beta-propeller type 3" evidence="2">
    <location>
        <begin position="87"/>
        <end position="389"/>
    </location>
</feature>
<evidence type="ECO:0000313" key="3">
    <source>
        <dbReference type="EMBL" id="KAG5390395.1"/>
    </source>
</evidence>
<name>A0ABQ7LWI7_BRACM</name>
<dbReference type="Pfam" id="PF00646">
    <property type="entry name" value="F-box"/>
    <property type="match status" value="1"/>
</dbReference>
<sequence>MRILKKKILPRNQAWMNKKRRRRERSRDDRSQPSHIPLDITLGILSRLPAKSILRNRCVSELWSSSIKLPSFINSFASRSTSRSPTILVTISSGSGKYVFSFPQHQIPDGSICSPFYSYQIANLDWKYSLSNSIHGLILTSVFKIWNPALRQFLAFPHPDKYVSSRHASSYLGYDPLEGKHKVLFFMSTIKCTDQPRVLTLGTQESWRIIPKGHCPVHRPCGHGRCFNGILYYRACLDGDSQCIIMSFDVKSEYFNIINYPEGRSCSSFHMIPYEGRLALVTYDHPYDDVELNILKDAHGHIWTRERYVLHLPYESIRRDLIYFVGTTDAGEYAFAPHGVYEAFYIIYFDPRRNSTRKVLFERNLDEFRRRCGLDSDDYFTMQVYPNHIENAHGHEWTHQRFLGVPCKSEWRIHTSIMGIISDAGYDSLEGKHKVLCVPSEEYTDQSRVLTLGIQESWRHITKGRCPVHRPTGTRGRCFNGFIYYEARLLGDDHDIIMSFDVKSENFNPIKFPGEGPFWPFF</sequence>
<proteinExistence type="predicted"/>
<accession>A0ABQ7LWI7</accession>
<keyword evidence="4" id="KW-1185">Reference proteome</keyword>
<gene>
    <name evidence="3" type="primary">A08p033760.1_BraROA</name>
    <name evidence="3" type="ORF">IGI04_031936</name>
</gene>
<protein>
    <recommendedName>
        <fullName evidence="5">F-box domain-containing protein</fullName>
    </recommendedName>
</protein>
<dbReference type="PANTHER" id="PTHR31111:SF85">
    <property type="entry name" value="F-BOX DOMAIN-CONTAINING PROTEIN"/>
    <property type="match status" value="1"/>
</dbReference>
<evidence type="ECO:0000313" key="4">
    <source>
        <dbReference type="Proteomes" id="UP000823674"/>
    </source>
</evidence>
<dbReference type="Proteomes" id="UP000823674">
    <property type="component" value="Chromosome A08"/>
</dbReference>
<dbReference type="InterPro" id="IPR013187">
    <property type="entry name" value="F-box-assoc_dom_typ3"/>
</dbReference>
<dbReference type="Pfam" id="PF08268">
    <property type="entry name" value="FBA_3"/>
    <property type="match status" value="2"/>
</dbReference>
<dbReference type="InterPro" id="IPR036047">
    <property type="entry name" value="F-box-like_dom_sf"/>
</dbReference>
<evidence type="ECO:0000259" key="2">
    <source>
        <dbReference type="Pfam" id="PF08268"/>
    </source>
</evidence>
<organism evidence="3 4">
    <name type="scientific">Brassica rapa subsp. trilocularis</name>
    <dbReference type="NCBI Taxonomy" id="1813537"/>
    <lineage>
        <taxon>Eukaryota</taxon>
        <taxon>Viridiplantae</taxon>
        <taxon>Streptophyta</taxon>
        <taxon>Embryophyta</taxon>
        <taxon>Tracheophyta</taxon>
        <taxon>Spermatophyta</taxon>
        <taxon>Magnoliopsida</taxon>
        <taxon>eudicotyledons</taxon>
        <taxon>Gunneridae</taxon>
        <taxon>Pentapetalae</taxon>
        <taxon>rosids</taxon>
        <taxon>malvids</taxon>
        <taxon>Brassicales</taxon>
        <taxon>Brassicaceae</taxon>
        <taxon>Brassiceae</taxon>
        <taxon>Brassica</taxon>
    </lineage>
</organism>
<comment type="caution">
    <text evidence="3">The sequence shown here is derived from an EMBL/GenBank/DDBJ whole genome shotgun (WGS) entry which is preliminary data.</text>
</comment>
<feature type="domain" description="F-box" evidence="1">
    <location>
        <begin position="34"/>
        <end position="72"/>
    </location>
</feature>
<dbReference type="InterPro" id="IPR001810">
    <property type="entry name" value="F-box_dom"/>
</dbReference>
<dbReference type="InterPro" id="IPR017451">
    <property type="entry name" value="F-box-assoc_interact_dom"/>
</dbReference>
<evidence type="ECO:0008006" key="5">
    <source>
        <dbReference type="Google" id="ProtNLM"/>
    </source>
</evidence>
<feature type="domain" description="F-box associated beta-propeller type 3" evidence="2">
    <location>
        <begin position="420"/>
        <end position="514"/>
    </location>
</feature>
<dbReference type="NCBIfam" id="TIGR01640">
    <property type="entry name" value="F_box_assoc_1"/>
    <property type="match status" value="2"/>
</dbReference>
<reference evidence="3 4" key="1">
    <citation type="submission" date="2021-03" db="EMBL/GenBank/DDBJ databases">
        <authorList>
            <person name="King G.J."/>
            <person name="Bancroft I."/>
            <person name="Baten A."/>
            <person name="Bloomfield J."/>
            <person name="Borpatragohain P."/>
            <person name="He Z."/>
            <person name="Irish N."/>
            <person name="Irwin J."/>
            <person name="Liu K."/>
            <person name="Mauleon R.P."/>
            <person name="Moore J."/>
            <person name="Morris R."/>
            <person name="Ostergaard L."/>
            <person name="Wang B."/>
            <person name="Wells R."/>
        </authorList>
    </citation>
    <scope>NUCLEOTIDE SEQUENCE [LARGE SCALE GENOMIC DNA]</scope>
    <source>
        <strain evidence="3">R-o-18</strain>
        <tissue evidence="3">Leaf</tissue>
    </source>
</reference>
<dbReference type="PANTHER" id="PTHR31111">
    <property type="entry name" value="BNAA05G37150D PROTEIN-RELATED"/>
    <property type="match status" value="1"/>
</dbReference>
<dbReference type="SUPFAM" id="SSF81383">
    <property type="entry name" value="F-box domain"/>
    <property type="match status" value="1"/>
</dbReference>
<dbReference type="EMBL" id="JADBGQ010000007">
    <property type="protein sequence ID" value="KAG5390395.1"/>
    <property type="molecule type" value="Genomic_DNA"/>
</dbReference>